<gene>
    <name evidence="2" type="ORF">B4147_3856</name>
</gene>
<reference evidence="2 3" key="1">
    <citation type="journal article" date="2015" name="Genome Announc.">
        <title>Next-Generation Whole-Genome Sequencing of Eight Strains of Bacillus cereus, Isolated from Food.</title>
        <authorList>
            <person name="Krawczyk A.O."/>
            <person name="de Jong A."/>
            <person name="Eijlander R.T."/>
            <person name="Berendsen E.M."/>
            <person name="Holsappel S."/>
            <person name="Wells-Bennik M.H."/>
            <person name="Kuipers O.P."/>
        </authorList>
    </citation>
    <scope>NUCLEOTIDE SEQUENCE [LARGE SCALE GENOMIC DNA]</scope>
    <source>
        <strain evidence="2 3">B4147</strain>
    </source>
</reference>
<proteinExistence type="predicted"/>
<feature type="domain" description="DUF4274" evidence="1">
    <location>
        <begin position="29"/>
        <end position="103"/>
    </location>
</feature>
<comment type="caution">
    <text evidence="2">The sequence shown here is derived from an EMBL/GenBank/DDBJ whole genome shotgun (WGS) entry which is preliminary data.</text>
</comment>
<protein>
    <recommendedName>
        <fullName evidence="1">DUF4274 domain-containing protein</fullName>
    </recommendedName>
</protein>
<dbReference type="AlphaFoldDB" id="A0A0G8CHL0"/>
<name>A0A0G8CHL0_9BACI</name>
<reference evidence="3" key="2">
    <citation type="submission" date="2015-04" db="EMBL/GenBank/DDBJ databases">
        <title>Draft Genome Sequences of Eight Spore-Forming Food Isolates of Bacillus cereus Genome sequencing.</title>
        <authorList>
            <person name="Krawcyk A.O."/>
            <person name="de Jong A."/>
            <person name="Eijlander R.T."/>
            <person name="Berendsen E.M."/>
            <person name="Holsappel S."/>
            <person name="Wells-Bennik M."/>
            <person name="Kuipers O.P."/>
        </authorList>
    </citation>
    <scope>NUCLEOTIDE SEQUENCE [LARGE SCALE GENOMIC DNA]</scope>
    <source>
        <strain evidence="3">B4147</strain>
    </source>
</reference>
<evidence type="ECO:0000313" key="3">
    <source>
        <dbReference type="Proteomes" id="UP000035350"/>
    </source>
</evidence>
<sequence length="151" mass="17472">MENKDISLLEELLYNTNKEDTISRIKNIDNPILLHCFAANYNWNSGFDIPNAILENKDCDLGTGLLMFHYVDGYRLLESPEEVSNSPLQEWKVFILKLQNKIMNLEFKTQNISFSPELTKIQIFKLKKRNPSISDILINESLGNIIDIPKI</sequence>
<dbReference type="InterPro" id="IPR025369">
    <property type="entry name" value="DUF4274"/>
</dbReference>
<dbReference type="Proteomes" id="UP000035350">
    <property type="component" value="Unassembled WGS sequence"/>
</dbReference>
<dbReference type="Pfam" id="PF14096">
    <property type="entry name" value="DUF4274"/>
    <property type="match status" value="1"/>
</dbReference>
<evidence type="ECO:0000259" key="1">
    <source>
        <dbReference type="Pfam" id="PF14096"/>
    </source>
</evidence>
<evidence type="ECO:0000313" key="2">
    <source>
        <dbReference type="EMBL" id="KKZ99272.1"/>
    </source>
</evidence>
<dbReference type="RefSeq" id="WP_046957979.1">
    <property type="nucleotide sequence ID" value="NZ_LCYN01000004.1"/>
</dbReference>
<dbReference type="EMBL" id="LCYN01000004">
    <property type="protein sequence ID" value="KKZ99272.1"/>
    <property type="molecule type" value="Genomic_DNA"/>
</dbReference>
<organism evidence="2 3">
    <name type="scientific">Bacillus wiedmannii</name>
    <dbReference type="NCBI Taxonomy" id="1890302"/>
    <lineage>
        <taxon>Bacteria</taxon>
        <taxon>Bacillati</taxon>
        <taxon>Bacillota</taxon>
        <taxon>Bacilli</taxon>
        <taxon>Bacillales</taxon>
        <taxon>Bacillaceae</taxon>
        <taxon>Bacillus</taxon>
        <taxon>Bacillus cereus group</taxon>
    </lineage>
</organism>
<accession>A0A0G8CHL0</accession>
<dbReference type="PATRIC" id="fig|1396.433.peg.2738"/>